<comment type="caution">
    <text evidence="1">The sequence shown here is derived from an EMBL/GenBank/DDBJ whole genome shotgun (WGS) entry which is preliminary data.</text>
</comment>
<reference evidence="2" key="1">
    <citation type="journal article" date="2019" name="Int. J. Syst. Evol. Microbiol.">
        <title>The Global Catalogue of Microorganisms (GCM) 10K type strain sequencing project: providing services to taxonomists for standard genome sequencing and annotation.</title>
        <authorList>
            <consortium name="The Broad Institute Genomics Platform"/>
            <consortium name="The Broad Institute Genome Sequencing Center for Infectious Disease"/>
            <person name="Wu L."/>
            <person name="Ma J."/>
        </authorList>
    </citation>
    <scope>NUCLEOTIDE SEQUENCE [LARGE SCALE GENOMIC DNA]</scope>
    <source>
        <strain evidence="2">DFY28</strain>
    </source>
</reference>
<gene>
    <name evidence="1" type="ORF">ACFPWU_11805</name>
</gene>
<protein>
    <submittedName>
        <fullName evidence="1">Uncharacterized protein</fullName>
    </submittedName>
</protein>
<accession>A0ABW1QYR8</accession>
<dbReference type="EMBL" id="JBHSQI010000005">
    <property type="protein sequence ID" value="MFC6154343.1"/>
    <property type="molecule type" value="Genomic_DNA"/>
</dbReference>
<name>A0ABW1QYR8_9ACTN</name>
<evidence type="ECO:0000313" key="1">
    <source>
        <dbReference type="EMBL" id="MFC6154343.1"/>
    </source>
</evidence>
<evidence type="ECO:0000313" key="2">
    <source>
        <dbReference type="Proteomes" id="UP001596098"/>
    </source>
</evidence>
<dbReference type="Proteomes" id="UP001596098">
    <property type="component" value="Unassembled WGS sequence"/>
</dbReference>
<organism evidence="1 2">
    <name type="scientific">Nocardioides yefusunii</name>
    <dbReference type="NCBI Taxonomy" id="2500546"/>
    <lineage>
        <taxon>Bacteria</taxon>
        <taxon>Bacillati</taxon>
        <taxon>Actinomycetota</taxon>
        <taxon>Actinomycetes</taxon>
        <taxon>Propionibacteriales</taxon>
        <taxon>Nocardioidaceae</taxon>
        <taxon>Nocardioides</taxon>
    </lineage>
</organism>
<dbReference type="RefSeq" id="WP_128221483.1">
    <property type="nucleotide sequence ID" value="NZ_CP034929.1"/>
</dbReference>
<proteinExistence type="predicted"/>
<keyword evidence="2" id="KW-1185">Reference proteome</keyword>
<sequence>MASPVTSPDVLPSPGQAVLIRFDDRDTVVWWGKGEGDREILAAHDGRLLTWDTVEEAVSFAGDADWKIDWDSGIDSEQNTLMDFTGAQRRLENDRHPVEPHSAMDLWNFATDVSHTLGIPFHDSGTMADICHEKITKATVPYAFGLDEYALKWTPAEFKVVRRIMADAVHVVRTGLGRESTRPA</sequence>